<keyword evidence="2" id="KW-0808">Transferase</keyword>
<keyword evidence="5" id="KW-1185">Reference proteome</keyword>
<evidence type="ECO:0000313" key="4">
    <source>
        <dbReference type="EMBL" id="EOY00798.1"/>
    </source>
</evidence>
<dbReference type="GO" id="GO:0016746">
    <property type="term" value="F:acyltransferase activity"/>
    <property type="evidence" value="ECO:0007669"/>
    <property type="project" value="UniProtKB-KW"/>
</dbReference>
<reference evidence="4 5" key="1">
    <citation type="journal article" date="2013" name="Genome Biol.">
        <title>The genome sequence of the most widely cultivated cacao type and its use to identify candidate genes regulating pod color.</title>
        <authorList>
            <person name="Motamayor J.C."/>
            <person name="Mockaitis K."/>
            <person name="Schmutz J."/>
            <person name="Haiminen N."/>
            <person name="Iii D.L."/>
            <person name="Cornejo O."/>
            <person name="Findley S.D."/>
            <person name="Zheng P."/>
            <person name="Utro F."/>
            <person name="Royaert S."/>
            <person name="Saski C."/>
            <person name="Jenkins J."/>
            <person name="Podicheti R."/>
            <person name="Zhao M."/>
            <person name="Scheffler B.E."/>
            <person name="Stack J.C."/>
            <person name="Feltus F.A."/>
            <person name="Mustiga G.M."/>
            <person name="Amores F."/>
            <person name="Phillips W."/>
            <person name="Marelli J.P."/>
            <person name="May G.D."/>
            <person name="Shapiro H."/>
            <person name="Ma J."/>
            <person name="Bustamante C.D."/>
            <person name="Schnell R.J."/>
            <person name="Main D."/>
            <person name="Gilbert D."/>
            <person name="Parida L."/>
            <person name="Kuhn D.N."/>
        </authorList>
    </citation>
    <scope>NUCLEOTIDE SEQUENCE [LARGE SCALE GENOMIC DNA]</scope>
    <source>
        <strain evidence="5">cv. Matina 1-6</strain>
    </source>
</reference>
<dbReference type="Gene3D" id="3.30.559.10">
    <property type="entry name" value="Chloramphenicol acetyltransferase-like domain"/>
    <property type="match status" value="3"/>
</dbReference>
<dbReference type="PANTHER" id="PTHR31623">
    <property type="entry name" value="F21J9.9"/>
    <property type="match status" value="1"/>
</dbReference>
<gene>
    <name evidence="4" type="ORF">TCM_010723</name>
</gene>
<sequence>MKLEVEVISEEIIKPSSPTPHQFCHYQLSSLDQLAPQVYNHLVLFFPTTSDVQIDKIKNTLDHLKLSFLQNPVPRELNKLFPFALNDAVELPMGIQFNTFDFGGIGIGLCISHKIGDALSYFTFLNTWAAIARGDQKNVVSPEFLSAVLFPPRIMSSLPEPEMRDSIRKIDKEYVRKLQVGEDLFDSINEVNESSNKEETVPFVFTSLCRFPAYEADFGRGKPIWVSSASLTTKNLVVFMDTASDLIMDCPGTLYIIQMQHSEEAYFETQGGNAINSSKEA</sequence>
<evidence type="ECO:0000256" key="2">
    <source>
        <dbReference type="ARBA" id="ARBA00022679"/>
    </source>
</evidence>
<organism evidence="4 5">
    <name type="scientific">Theobroma cacao</name>
    <name type="common">Cacao</name>
    <name type="synonym">Cocoa</name>
    <dbReference type="NCBI Taxonomy" id="3641"/>
    <lineage>
        <taxon>Eukaryota</taxon>
        <taxon>Viridiplantae</taxon>
        <taxon>Streptophyta</taxon>
        <taxon>Embryophyta</taxon>
        <taxon>Tracheophyta</taxon>
        <taxon>Spermatophyta</taxon>
        <taxon>Magnoliopsida</taxon>
        <taxon>eudicotyledons</taxon>
        <taxon>Gunneridae</taxon>
        <taxon>Pentapetalae</taxon>
        <taxon>rosids</taxon>
        <taxon>malvids</taxon>
        <taxon>Malvales</taxon>
        <taxon>Malvaceae</taxon>
        <taxon>Byttnerioideae</taxon>
        <taxon>Theobroma</taxon>
    </lineage>
</organism>
<dbReference type="Gramene" id="EOY00798">
    <property type="protein sequence ID" value="EOY00798"/>
    <property type="gene ID" value="TCM_010723"/>
</dbReference>
<name>A0A061E840_THECC</name>
<dbReference type="AlphaFoldDB" id="A0A061E840"/>
<evidence type="ECO:0000256" key="3">
    <source>
        <dbReference type="ARBA" id="ARBA00023315"/>
    </source>
</evidence>
<proteinExistence type="inferred from homology"/>
<evidence type="ECO:0000313" key="5">
    <source>
        <dbReference type="Proteomes" id="UP000026915"/>
    </source>
</evidence>
<dbReference type="PANTHER" id="PTHR31623:SF46">
    <property type="entry name" value="VINORINE SYNTHASE-LIKE"/>
    <property type="match status" value="1"/>
</dbReference>
<dbReference type="STRING" id="3641.A0A061E840"/>
<comment type="similarity">
    <text evidence="1">Belongs to the plant acyltransferase family.</text>
</comment>
<keyword evidence="3" id="KW-0012">Acyltransferase</keyword>
<dbReference type="InterPro" id="IPR023213">
    <property type="entry name" value="CAT-like_dom_sf"/>
</dbReference>
<dbReference type="eggNOG" id="ENOG502QSKU">
    <property type="taxonomic scope" value="Eukaryota"/>
</dbReference>
<dbReference type="Pfam" id="PF02458">
    <property type="entry name" value="Transferase"/>
    <property type="match status" value="2"/>
</dbReference>
<evidence type="ECO:0000256" key="1">
    <source>
        <dbReference type="ARBA" id="ARBA00009861"/>
    </source>
</evidence>
<dbReference type="HOGENOM" id="CLU_991813_0_0_1"/>
<dbReference type="EMBL" id="CM001880">
    <property type="protein sequence ID" value="EOY00798.1"/>
    <property type="molecule type" value="Genomic_DNA"/>
</dbReference>
<dbReference type="InParanoid" id="A0A061E840"/>
<dbReference type="Proteomes" id="UP000026915">
    <property type="component" value="Chromosome 2"/>
</dbReference>
<protein>
    <recommendedName>
        <fullName evidence="6">HXXXD-type acyl-transferase family protein</fullName>
    </recommendedName>
</protein>
<evidence type="ECO:0008006" key="6">
    <source>
        <dbReference type="Google" id="ProtNLM"/>
    </source>
</evidence>
<accession>A0A061E840</accession>